<feature type="region of interest" description="Disordered" evidence="1">
    <location>
        <begin position="38"/>
        <end position="63"/>
    </location>
</feature>
<dbReference type="KEGG" id="nano:G5V58_15550"/>
<dbReference type="PROSITE" id="PS51257">
    <property type="entry name" value="PROKAR_LIPOPROTEIN"/>
    <property type="match status" value="1"/>
</dbReference>
<keyword evidence="2" id="KW-0732">Signal</keyword>
<dbReference type="Proteomes" id="UP000502996">
    <property type="component" value="Chromosome"/>
</dbReference>
<name>A0A6G6WG24_9ACTN</name>
<reference evidence="3 4" key="1">
    <citation type="submission" date="2020-02" db="EMBL/GenBank/DDBJ databases">
        <title>Full genome sequence of Nocardioides sp. R-3366.</title>
        <authorList>
            <person name="Im W.-T."/>
        </authorList>
    </citation>
    <scope>NUCLEOTIDE SEQUENCE [LARGE SCALE GENOMIC DNA]</scope>
    <source>
        <strain evidence="3 4">R-3366</strain>
    </source>
</reference>
<dbReference type="RefSeq" id="WP_165234578.1">
    <property type="nucleotide sequence ID" value="NZ_CP049257.1"/>
</dbReference>
<dbReference type="Pfam" id="PF19671">
    <property type="entry name" value="DUF6174"/>
    <property type="match status" value="1"/>
</dbReference>
<accession>A0A6G6WG24</accession>
<evidence type="ECO:0000256" key="1">
    <source>
        <dbReference type="SAM" id="MobiDB-lite"/>
    </source>
</evidence>
<evidence type="ECO:0000256" key="2">
    <source>
        <dbReference type="SAM" id="SignalP"/>
    </source>
</evidence>
<dbReference type="EMBL" id="CP049257">
    <property type="protein sequence ID" value="QIG44000.1"/>
    <property type="molecule type" value="Genomic_DNA"/>
</dbReference>
<protein>
    <submittedName>
        <fullName evidence="3">Uncharacterized protein</fullName>
    </submittedName>
</protein>
<sequence>MDPIGHRDRRTGMRTLALSAATLLSVLALGACGSDDDPGDVAADPAPTSATATPTAAPTRGSYPDFGPTDYTYQLTVQCFCANAGTPMTVTVRDDQVVGDDSGLALTLDQIIDKANDLTADVVKVDWPAGQDYPTSVYVDGKKDVADDEVGYSVADVQVG</sequence>
<organism evidence="3 4">
    <name type="scientific">Nocardioides anomalus</name>
    <dbReference type="NCBI Taxonomy" id="2712223"/>
    <lineage>
        <taxon>Bacteria</taxon>
        <taxon>Bacillati</taxon>
        <taxon>Actinomycetota</taxon>
        <taxon>Actinomycetes</taxon>
        <taxon>Propionibacteriales</taxon>
        <taxon>Nocardioidaceae</taxon>
        <taxon>Nocardioides</taxon>
    </lineage>
</organism>
<gene>
    <name evidence="3" type="ORF">G5V58_15550</name>
</gene>
<keyword evidence="4" id="KW-1185">Reference proteome</keyword>
<dbReference type="AlphaFoldDB" id="A0A6G6WG24"/>
<feature type="compositionally biased region" description="Low complexity" evidence="1">
    <location>
        <begin position="40"/>
        <end position="59"/>
    </location>
</feature>
<feature type="signal peptide" evidence="2">
    <location>
        <begin position="1"/>
        <end position="30"/>
    </location>
</feature>
<proteinExistence type="predicted"/>
<feature type="chain" id="PRO_5039431221" evidence="2">
    <location>
        <begin position="31"/>
        <end position="160"/>
    </location>
</feature>
<dbReference type="InterPro" id="IPR046172">
    <property type="entry name" value="DUF6174"/>
</dbReference>
<evidence type="ECO:0000313" key="4">
    <source>
        <dbReference type="Proteomes" id="UP000502996"/>
    </source>
</evidence>
<evidence type="ECO:0000313" key="3">
    <source>
        <dbReference type="EMBL" id="QIG44000.1"/>
    </source>
</evidence>